<protein>
    <submittedName>
        <fullName evidence="1">Uncharacterized protein</fullName>
    </submittedName>
</protein>
<evidence type="ECO:0000313" key="1">
    <source>
        <dbReference type="EMBL" id="MPN59741.1"/>
    </source>
</evidence>
<name>A0A645J7Z6_9ZZZZ</name>
<sequence length="59" mass="6685">MTRPLEKPVWVEVHDGDKLITRRGEPYARPGEMVTINLKSDLVDVLKAAGEIRVTVVER</sequence>
<organism evidence="1">
    <name type="scientific">bioreactor metagenome</name>
    <dbReference type="NCBI Taxonomy" id="1076179"/>
    <lineage>
        <taxon>unclassified sequences</taxon>
        <taxon>metagenomes</taxon>
        <taxon>ecological metagenomes</taxon>
    </lineage>
</organism>
<dbReference type="AlphaFoldDB" id="A0A645J7Z6"/>
<dbReference type="EMBL" id="VSSQ01134096">
    <property type="protein sequence ID" value="MPN59741.1"/>
    <property type="molecule type" value="Genomic_DNA"/>
</dbReference>
<reference evidence="1" key="1">
    <citation type="submission" date="2019-08" db="EMBL/GenBank/DDBJ databases">
        <authorList>
            <person name="Kucharzyk K."/>
            <person name="Murdoch R.W."/>
            <person name="Higgins S."/>
            <person name="Loffler F."/>
        </authorList>
    </citation>
    <scope>NUCLEOTIDE SEQUENCE</scope>
</reference>
<accession>A0A645J7Z6</accession>
<proteinExistence type="predicted"/>
<gene>
    <name evidence="1" type="ORF">SDC9_207463</name>
</gene>
<comment type="caution">
    <text evidence="1">The sequence shown here is derived from an EMBL/GenBank/DDBJ whole genome shotgun (WGS) entry which is preliminary data.</text>
</comment>